<keyword evidence="1" id="KW-0812">Transmembrane</keyword>
<gene>
    <name evidence="2" type="ORF">E8P82_08365</name>
</gene>
<dbReference type="OrthoDB" id="4949486at2"/>
<evidence type="ECO:0008006" key="4">
    <source>
        <dbReference type="Google" id="ProtNLM"/>
    </source>
</evidence>
<organism evidence="2 3">
    <name type="scientific">Arthrobacter echini</name>
    <dbReference type="NCBI Taxonomy" id="1529066"/>
    <lineage>
        <taxon>Bacteria</taxon>
        <taxon>Bacillati</taxon>
        <taxon>Actinomycetota</taxon>
        <taxon>Actinomycetes</taxon>
        <taxon>Micrococcales</taxon>
        <taxon>Micrococcaceae</taxon>
        <taxon>Arthrobacter</taxon>
    </lineage>
</organism>
<feature type="transmembrane region" description="Helical" evidence="1">
    <location>
        <begin position="47"/>
        <end position="69"/>
    </location>
</feature>
<keyword evidence="1" id="KW-0472">Membrane</keyword>
<reference evidence="2 3" key="1">
    <citation type="submission" date="2019-04" db="EMBL/GenBank/DDBJ databases">
        <authorList>
            <person name="Liu Q."/>
            <person name="Xin Y.-H."/>
        </authorList>
    </citation>
    <scope>NUCLEOTIDE SEQUENCE [LARGE SCALE GENOMIC DNA]</scope>
    <source>
        <strain evidence="2 3">AM23</strain>
    </source>
</reference>
<name>A0A4S5E4R4_9MICC</name>
<sequence>MSNHQGDPRETFRARMPRKYRLGLLLLGAVSTTLAVVGMLLDGLTAVGLLLGVLLAVTFIAIVMMQAVVRLDDEELTIKVAGIFGTSIPYRQIDGVAPDKVTGLGAGMGLRKLPNSTTGYLVGGPSVRISKGNADVLVSTDDPTELAAALERRRARSIR</sequence>
<comment type="caution">
    <text evidence="2">The sequence shown here is derived from an EMBL/GenBank/DDBJ whole genome shotgun (WGS) entry which is preliminary data.</text>
</comment>
<dbReference type="RefSeq" id="WP_136454044.1">
    <property type="nucleotide sequence ID" value="NZ_SSWH01000006.1"/>
</dbReference>
<keyword evidence="1" id="KW-1133">Transmembrane helix</keyword>
<proteinExistence type="predicted"/>
<feature type="transmembrane region" description="Helical" evidence="1">
    <location>
        <begin position="20"/>
        <end position="41"/>
    </location>
</feature>
<evidence type="ECO:0000313" key="3">
    <source>
        <dbReference type="Proteomes" id="UP000305233"/>
    </source>
</evidence>
<dbReference type="AlphaFoldDB" id="A0A4S5E4R4"/>
<dbReference type="Proteomes" id="UP000305233">
    <property type="component" value="Unassembled WGS sequence"/>
</dbReference>
<dbReference type="EMBL" id="SSWH01000006">
    <property type="protein sequence ID" value="THJ66467.1"/>
    <property type="molecule type" value="Genomic_DNA"/>
</dbReference>
<evidence type="ECO:0000256" key="1">
    <source>
        <dbReference type="SAM" id="Phobius"/>
    </source>
</evidence>
<accession>A0A4S5E4R4</accession>
<evidence type="ECO:0000313" key="2">
    <source>
        <dbReference type="EMBL" id="THJ66467.1"/>
    </source>
</evidence>
<keyword evidence="3" id="KW-1185">Reference proteome</keyword>
<protein>
    <recommendedName>
        <fullName evidence="4">PH domain-containing protein</fullName>
    </recommendedName>
</protein>